<dbReference type="Pfam" id="PF00664">
    <property type="entry name" value="ABC_membrane"/>
    <property type="match status" value="1"/>
</dbReference>
<dbReference type="InterPro" id="IPR027417">
    <property type="entry name" value="P-loop_NTPase"/>
</dbReference>
<feature type="region of interest" description="Disordered" evidence="9">
    <location>
        <begin position="309"/>
        <end position="367"/>
    </location>
</feature>
<dbReference type="SMART" id="SM00382">
    <property type="entry name" value="AAA"/>
    <property type="match status" value="1"/>
</dbReference>
<evidence type="ECO:0000256" key="7">
    <source>
        <dbReference type="ARBA" id="ARBA00022989"/>
    </source>
</evidence>
<keyword evidence="4 10" id="KW-0812">Transmembrane</keyword>
<dbReference type="PROSITE" id="PS50929">
    <property type="entry name" value="ABC_TM1F"/>
    <property type="match status" value="1"/>
</dbReference>
<protein>
    <submittedName>
        <fullName evidence="13">ATP-binding cassette, subfamily B</fullName>
    </submittedName>
</protein>
<evidence type="ECO:0000259" key="11">
    <source>
        <dbReference type="PROSITE" id="PS50893"/>
    </source>
</evidence>
<evidence type="ECO:0000256" key="1">
    <source>
        <dbReference type="ARBA" id="ARBA00004651"/>
    </source>
</evidence>
<feature type="domain" description="ABC transmembrane type-1" evidence="12">
    <location>
        <begin position="16"/>
        <end position="297"/>
    </location>
</feature>
<gene>
    <name evidence="13" type="ORF">SAMN05216259_10379</name>
</gene>
<dbReference type="InterPro" id="IPR011527">
    <property type="entry name" value="ABC1_TM_dom"/>
</dbReference>
<keyword evidence="3" id="KW-1003">Cell membrane</keyword>
<feature type="compositionally biased region" description="Low complexity" evidence="9">
    <location>
        <begin position="620"/>
        <end position="642"/>
    </location>
</feature>
<dbReference type="AlphaFoldDB" id="A0A1G9ZD18"/>
<sequence>MRLAPYVRPVRVRLGASALVAVAASCMALLIPLALKRLVDGPVRDQDPGGVWLGGLTVLVLGLLEAGLFGVRRWLVARPLAGVEAAMRKDLYERLQRLPVEFHDRWASGQLLSRATMDLQILRMFLAFPLVFLVVNGATIVIGFAILLTQSWLLGLVLLGPVLPLTIVCWYFETSYALAARRAQDQAGDLATLVEESVLGIRIIKAFGRHRSQATAFRDRSRQLWGTEMHKARLLSNIWAVIMTLPEIAIGVALLLGVREVADGRLSAGTLVAFLSTALALRWPVESIGFLLAMSNEAGTAADRYFEVMDTPLPPDTRTGTEEPAAGRRSAGTGPADGPAAEEPAAGRHPRRDLSGDPGSGGEGGIRLEGVRFRYPDAPPGSPDLLTGVDLHIRPGETMALVGATGSGKTTLTALLPRLLPATGGRITLDGEDIAAMPTARLRHLVAVAFEEATLFSASVRENVAMGAGPEGADDEEIRRALAIAQCDFVDRLPGGLDTQVGEQGLSLSGGQRQRLALARAVVGRPRFLVLDDPLSALDVHTEALVEAALREVLRGTTALVVAHRPSTVMLADRVALLSGGRVTAVGTHADLLRENAEYRRLMSGTHQQAAEETTEQDPEQAAGQATEQGAGEAGAARAGGEPRSADGELPALEGSEAR</sequence>
<evidence type="ECO:0000256" key="9">
    <source>
        <dbReference type="SAM" id="MobiDB-lite"/>
    </source>
</evidence>
<dbReference type="Proteomes" id="UP000199341">
    <property type="component" value="Unassembled WGS sequence"/>
</dbReference>
<keyword evidence="6 13" id="KW-0067">ATP-binding</keyword>
<dbReference type="EMBL" id="FNIE01000003">
    <property type="protein sequence ID" value="SDN18353.1"/>
    <property type="molecule type" value="Genomic_DNA"/>
</dbReference>
<reference evidence="13 14" key="1">
    <citation type="submission" date="2016-10" db="EMBL/GenBank/DDBJ databases">
        <authorList>
            <person name="de Groot N.N."/>
        </authorList>
    </citation>
    <scope>NUCLEOTIDE SEQUENCE [LARGE SCALE GENOMIC DNA]</scope>
    <source>
        <strain evidence="13 14">CGMCC 4.2022</strain>
    </source>
</reference>
<dbReference type="InterPro" id="IPR017871">
    <property type="entry name" value="ABC_transporter-like_CS"/>
</dbReference>
<dbReference type="SUPFAM" id="SSF52540">
    <property type="entry name" value="P-loop containing nucleoside triphosphate hydrolases"/>
    <property type="match status" value="1"/>
</dbReference>
<feature type="domain" description="ABC transporter" evidence="11">
    <location>
        <begin position="366"/>
        <end position="605"/>
    </location>
</feature>
<keyword evidence="8 10" id="KW-0472">Membrane</keyword>
<feature type="transmembrane region" description="Helical" evidence="10">
    <location>
        <begin position="51"/>
        <end position="71"/>
    </location>
</feature>
<dbReference type="Gene3D" id="1.20.1560.10">
    <property type="entry name" value="ABC transporter type 1, transmembrane domain"/>
    <property type="match status" value="1"/>
</dbReference>
<evidence type="ECO:0000256" key="4">
    <source>
        <dbReference type="ARBA" id="ARBA00022692"/>
    </source>
</evidence>
<dbReference type="SUPFAM" id="SSF90123">
    <property type="entry name" value="ABC transporter transmembrane region"/>
    <property type="match status" value="1"/>
</dbReference>
<comment type="subcellular location">
    <subcellularLocation>
        <location evidence="1">Cell membrane</location>
        <topology evidence="1">Multi-pass membrane protein</topology>
    </subcellularLocation>
</comment>
<keyword evidence="2" id="KW-0813">Transport</keyword>
<keyword evidence="5" id="KW-0547">Nucleotide-binding</keyword>
<dbReference type="GO" id="GO:0015421">
    <property type="term" value="F:ABC-type oligopeptide transporter activity"/>
    <property type="evidence" value="ECO:0007669"/>
    <property type="project" value="TreeGrafter"/>
</dbReference>
<dbReference type="Gene3D" id="3.40.50.300">
    <property type="entry name" value="P-loop containing nucleotide triphosphate hydrolases"/>
    <property type="match status" value="1"/>
</dbReference>
<evidence type="ECO:0000256" key="10">
    <source>
        <dbReference type="SAM" id="Phobius"/>
    </source>
</evidence>
<dbReference type="InterPro" id="IPR003593">
    <property type="entry name" value="AAA+_ATPase"/>
</dbReference>
<evidence type="ECO:0000313" key="13">
    <source>
        <dbReference type="EMBL" id="SDN18353.1"/>
    </source>
</evidence>
<dbReference type="GO" id="GO:0005524">
    <property type="term" value="F:ATP binding"/>
    <property type="evidence" value="ECO:0007669"/>
    <property type="project" value="UniProtKB-KW"/>
</dbReference>
<dbReference type="InterPro" id="IPR039421">
    <property type="entry name" value="Type_1_exporter"/>
</dbReference>
<dbReference type="InterPro" id="IPR003439">
    <property type="entry name" value="ABC_transporter-like_ATP-bd"/>
</dbReference>
<evidence type="ECO:0000256" key="3">
    <source>
        <dbReference type="ARBA" id="ARBA00022475"/>
    </source>
</evidence>
<dbReference type="PANTHER" id="PTHR43394:SF1">
    <property type="entry name" value="ATP-BINDING CASSETTE SUB-FAMILY B MEMBER 10, MITOCHONDRIAL"/>
    <property type="match status" value="1"/>
</dbReference>
<feature type="region of interest" description="Disordered" evidence="9">
    <location>
        <begin position="604"/>
        <end position="659"/>
    </location>
</feature>
<dbReference type="PROSITE" id="PS50893">
    <property type="entry name" value="ABC_TRANSPORTER_2"/>
    <property type="match status" value="1"/>
</dbReference>
<dbReference type="PANTHER" id="PTHR43394">
    <property type="entry name" value="ATP-DEPENDENT PERMEASE MDL1, MITOCHONDRIAL"/>
    <property type="match status" value="1"/>
</dbReference>
<keyword evidence="14" id="KW-1185">Reference proteome</keyword>
<dbReference type="CDD" id="cd18543">
    <property type="entry name" value="ABC_6TM_Rv0194_D1_like"/>
    <property type="match status" value="1"/>
</dbReference>
<feature type="transmembrane region" description="Helical" evidence="10">
    <location>
        <begin position="124"/>
        <end position="146"/>
    </location>
</feature>
<feature type="transmembrane region" description="Helical" evidence="10">
    <location>
        <begin position="152"/>
        <end position="172"/>
    </location>
</feature>
<feature type="compositionally biased region" description="Low complexity" evidence="9">
    <location>
        <begin position="331"/>
        <end position="344"/>
    </location>
</feature>
<dbReference type="FunFam" id="3.40.50.300:FF:000854">
    <property type="entry name" value="Multidrug ABC transporter ATP-binding protein"/>
    <property type="match status" value="1"/>
</dbReference>
<name>A0A1G9ZD18_9ACTN</name>
<evidence type="ECO:0000256" key="6">
    <source>
        <dbReference type="ARBA" id="ARBA00022840"/>
    </source>
</evidence>
<evidence type="ECO:0000313" key="14">
    <source>
        <dbReference type="Proteomes" id="UP000199341"/>
    </source>
</evidence>
<dbReference type="STRING" id="310781.SAMN05216259_10379"/>
<evidence type="ECO:0000256" key="8">
    <source>
        <dbReference type="ARBA" id="ARBA00023136"/>
    </source>
</evidence>
<dbReference type="GO" id="GO:0005886">
    <property type="term" value="C:plasma membrane"/>
    <property type="evidence" value="ECO:0007669"/>
    <property type="project" value="UniProtKB-SubCell"/>
</dbReference>
<keyword evidence="7 10" id="KW-1133">Transmembrane helix</keyword>
<evidence type="ECO:0000259" key="12">
    <source>
        <dbReference type="PROSITE" id="PS50929"/>
    </source>
</evidence>
<dbReference type="PROSITE" id="PS51257">
    <property type="entry name" value="PROKAR_LIPOPROTEIN"/>
    <property type="match status" value="1"/>
</dbReference>
<dbReference type="InterPro" id="IPR036640">
    <property type="entry name" value="ABC1_TM_sf"/>
</dbReference>
<dbReference type="GO" id="GO:0016887">
    <property type="term" value="F:ATP hydrolysis activity"/>
    <property type="evidence" value="ECO:0007669"/>
    <property type="project" value="InterPro"/>
</dbReference>
<feature type="transmembrane region" description="Helical" evidence="10">
    <location>
        <begin position="238"/>
        <end position="258"/>
    </location>
</feature>
<feature type="compositionally biased region" description="Gly residues" evidence="9">
    <location>
        <begin position="358"/>
        <end position="367"/>
    </location>
</feature>
<feature type="transmembrane region" description="Helical" evidence="10">
    <location>
        <begin position="12"/>
        <end position="31"/>
    </location>
</feature>
<organism evidence="13 14">
    <name type="scientific">Actinacidiphila guanduensis</name>
    <dbReference type="NCBI Taxonomy" id="310781"/>
    <lineage>
        <taxon>Bacteria</taxon>
        <taxon>Bacillati</taxon>
        <taxon>Actinomycetota</taxon>
        <taxon>Actinomycetes</taxon>
        <taxon>Kitasatosporales</taxon>
        <taxon>Streptomycetaceae</taxon>
        <taxon>Actinacidiphila</taxon>
    </lineage>
</organism>
<evidence type="ECO:0000256" key="2">
    <source>
        <dbReference type="ARBA" id="ARBA00022448"/>
    </source>
</evidence>
<dbReference type="Pfam" id="PF00005">
    <property type="entry name" value="ABC_tran"/>
    <property type="match status" value="1"/>
</dbReference>
<proteinExistence type="predicted"/>
<accession>A0A1G9ZD18</accession>
<dbReference type="PROSITE" id="PS00211">
    <property type="entry name" value="ABC_TRANSPORTER_1"/>
    <property type="match status" value="1"/>
</dbReference>
<evidence type="ECO:0000256" key="5">
    <source>
        <dbReference type="ARBA" id="ARBA00022741"/>
    </source>
</evidence>